<reference evidence="10" key="1">
    <citation type="submission" date="2023-07" db="EMBL/GenBank/DDBJ databases">
        <title>Description of three actinobacteria isolated from air of manufacturing shop in a pharmaceutical factory.</title>
        <authorList>
            <person name="Zhang D.-F."/>
        </authorList>
    </citation>
    <scope>NUCLEOTIDE SEQUENCE [LARGE SCALE GENOMIC DNA]</scope>
    <source>
        <strain evidence="10">CCTCC AB 207010</strain>
    </source>
</reference>
<keyword evidence="6 7" id="KW-0472">Membrane</keyword>
<evidence type="ECO:0000313" key="9">
    <source>
        <dbReference type="EMBL" id="MDR5712677.1"/>
    </source>
</evidence>
<dbReference type="InterPro" id="IPR001640">
    <property type="entry name" value="Lgt"/>
</dbReference>
<dbReference type="EMBL" id="JAVKGT010000032">
    <property type="protein sequence ID" value="MDR5712677.1"/>
    <property type="molecule type" value="Genomic_DNA"/>
</dbReference>
<dbReference type="NCBIfam" id="TIGR00544">
    <property type="entry name" value="lgt"/>
    <property type="match status" value="1"/>
</dbReference>
<dbReference type="PANTHER" id="PTHR30589:SF0">
    <property type="entry name" value="PHOSPHATIDYLGLYCEROL--PROLIPOPROTEIN DIACYLGLYCERYL TRANSFERASE"/>
    <property type="match status" value="1"/>
</dbReference>
<comment type="subcellular location">
    <subcellularLocation>
        <location evidence="7">Cell membrane</location>
        <topology evidence="7">Multi-pass membrane protein</topology>
    </subcellularLocation>
</comment>
<comment type="caution">
    <text evidence="9">The sequence shown here is derived from an EMBL/GenBank/DDBJ whole genome shotgun (WGS) entry which is preliminary data.</text>
</comment>
<feature type="compositionally biased region" description="Acidic residues" evidence="8">
    <location>
        <begin position="308"/>
        <end position="320"/>
    </location>
</feature>
<dbReference type="GO" id="GO:0008961">
    <property type="term" value="F:phosphatidylglycerol-prolipoprotein diacylglyceryl transferase activity"/>
    <property type="evidence" value="ECO:0007669"/>
    <property type="project" value="UniProtKB-EC"/>
</dbReference>
<evidence type="ECO:0000256" key="6">
    <source>
        <dbReference type="ARBA" id="ARBA00023136"/>
    </source>
</evidence>
<comment type="function">
    <text evidence="7">Catalyzes the transfer of the diacylglyceryl group from phosphatidylglycerol to the sulfhydryl group of the N-terminal cysteine of a prolipoprotein, the first step in the formation of mature lipoproteins.</text>
</comment>
<dbReference type="HAMAP" id="MF_01147">
    <property type="entry name" value="Lgt"/>
    <property type="match status" value="1"/>
</dbReference>
<comment type="catalytic activity">
    <reaction evidence="7">
        <text>L-cysteinyl-[prolipoprotein] + a 1,2-diacyl-sn-glycero-3-phospho-(1'-sn-glycerol) = an S-1,2-diacyl-sn-glyceryl-L-cysteinyl-[prolipoprotein] + sn-glycerol 1-phosphate + H(+)</text>
        <dbReference type="Rhea" id="RHEA:56712"/>
        <dbReference type="Rhea" id="RHEA-COMP:14679"/>
        <dbReference type="Rhea" id="RHEA-COMP:14680"/>
        <dbReference type="ChEBI" id="CHEBI:15378"/>
        <dbReference type="ChEBI" id="CHEBI:29950"/>
        <dbReference type="ChEBI" id="CHEBI:57685"/>
        <dbReference type="ChEBI" id="CHEBI:64716"/>
        <dbReference type="ChEBI" id="CHEBI:140658"/>
        <dbReference type="EC" id="2.5.1.145"/>
    </reaction>
</comment>
<dbReference type="EC" id="2.5.1.145" evidence="7"/>
<evidence type="ECO:0000256" key="8">
    <source>
        <dbReference type="SAM" id="MobiDB-lite"/>
    </source>
</evidence>
<evidence type="ECO:0000256" key="4">
    <source>
        <dbReference type="ARBA" id="ARBA00022692"/>
    </source>
</evidence>
<dbReference type="Proteomes" id="UP001260872">
    <property type="component" value="Unassembled WGS sequence"/>
</dbReference>
<sequence length="340" mass="37472">MIVVTGFPPPPAQGIDLPGPLFIAFYTLAILLGIVAAIFVATKLWTSRGGRSEDVFDAAIWAVLLGIVGGRLYHVITSPERYFGENGDLLRIVQVWNGGLGILGAVALGAVGVWIACRRMGAKFPAFADAVVPGVILAQAIGRWGNWFNQELYGRATDLPWGLRINPDLPHQAPPRENINYEIWGFHPTFLYESLWNLLGFVALLLLYRRFQVRQGLLTLTYVAYYGLGRFWIESLRIDERDKATQYPLADLTGLDWRLNQWTALALFIAAVVGMIVLMARSPRTEEAIAEQAEIYTPEARKAAEVEVVAETEEVAEDTSEASPEGVDGDAEAETKHSSA</sequence>
<accession>A0ABU1FVH8</accession>
<feature type="transmembrane region" description="Helical" evidence="7">
    <location>
        <begin position="20"/>
        <end position="46"/>
    </location>
</feature>
<feature type="transmembrane region" description="Helical" evidence="7">
    <location>
        <begin position="58"/>
        <end position="76"/>
    </location>
</feature>
<evidence type="ECO:0000313" key="10">
    <source>
        <dbReference type="Proteomes" id="UP001260872"/>
    </source>
</evidence>
<feature type="region of interest" description="Disordered" evidence="8">
    <location>
        <begin position="307"/>
        <end position="340"/>
    </location>
</feature>
<feature type="transmembrane region" description="Helical" evidence="7">
    <location>
        <begin position="215"/>
        <end position="233"/>
    </location>
</feature>
<dbReference type="PANTHER" id="PTHR30589">
    <property type="entry name" value="PROLIPOPROTEIN DIACYLGLYCERYL TRANSFERASE"/>
    <property type="match status" value="1"/>
</dbReference>
<comment type="pathway">
    <text evidence="7">Protein modification; lipoprotein biosynthesis (diacylglyceryl transfer).</text>
</comment>
<feature type="transmembrane region" description="Helical" evidence="7">
    <location>
        <begin position="96"/>
        <end position="117"/>
    </location>
</feature>
<keyword evidence="5 7" id="KW-1133">Transmembrane helix</keyword>
<evidence type="ECO:0000256" key="1">
    <source>
        <dbReference type="ARBA" id="ARBA00007150"/>
    </source>
</evidence>
<comment type="similarity">
    <text evidence="1 7">Belongs to the Lgt family.</text>
</comment>
<keyword evidence="4 7" id="KW-0812">Transmembrane</keyword>
<evidence type="ECO:0000256" key="3">
    <source>
        <dbReference type="ARBA" id="ARBA00022679"/>
    </source>
</evidence>
<feature type="binding site" evidence="7">
    <location>
        <position position="143"/>
    </location>
    <ligand>
        <name>a 1,2-diacyl-sn-glycero-3-phospho-(1'-sn-glycerol)</name>
        <dbReference type="ChEBI" id="CHEBI:64716"/>
    </ligand>
</feature>
<feature type="transmembrane region" description="Helical" evidence="7">
    <location>
        <begin position="262"/>
        <end position="280"/>
    </location>
</feature>
<dbReference type="Pfam" id="PF01790">
    <property type="entry name" value="LGT"/>
    <property type="match status" value="1"/>
</dbReference>
<proteinExistence type="inferred from homology"/>
<dbReference type="PROSITE" id="PS01311">
    <property type="entry name" value="LGT"/>
    <property type="match status" value="1"/>
</dbReference>
<name>A0ABU1FVH8_9MICC</name>
<organism evidence="9 10">
    <name type="scientific">Nesterenkonia flava</name>
    <dbReference type="NCBI Taxonomy" id="469799"/>
    <lineage>
        <taxon>Bacteria</taxon>
        <taxon>Bacillati</taxon>
        <taxon>Actinomycetota</taxon>
        <taxon>Actinomycetes</taxon>
        <taxon>Micrococcales</taxon>
        <taxon>Micrococcaceae</taxon>
        <taxon>Nesterenkonia</taxon>
    </lineage>
</organism>
<gene>
    <name evidence="7 9" type="primary">lgt</name>
    <name evidence="9" type="ORF">RH857_11140</name>
</gene>
<keyword evidence="2 7" id="KW-1003">Cell membrane</keyword>
<evidence type="ECO:0000256" key="7">
    <source>
        <dbReference type="HAMAP-Rule" id="MF_01147"/>
    </source>
</evidence>
<evidence type="ECO:0000256" key="5">
    <source>
        <dbReference type="ARBA" id="ARBA00022989"/>
    </source>
</evidence>
<keyword evidence="10" id="KW-1185">Reference proteome</keyword>
<dbReference type="RefSeq" id="WP_310538047.1">
    <property type="nucleotide sequence ID" value="NZ_BAAAOC010000079.1"/>
</dbReference>
<keyword evidence="3 7" id="KW-0808">Transferase</keyword>
<protein>
    <recommendedName>
        <fullName evidence="7">Phosphatidylglycerol--prolipoprotein diacylglyceryl transferase</fullName>
        <ecNumber evidence="7">2.5.1.145</ecNumber>
    </recommendedName>
</protein>
<evidence type="ECO:0000256" key="2">
    <source>
        <dbReference type="ARBA" id="ARBA00022475"/>
    </source>
</evidence>